<dbReference type="Proteomes" id="UP001154078">
    <property type="component" value="Chromosome 3"/>
</dbReference>
<dbReference type="InterPro" id="IPR017853">
    <property type="entry name" value="GH"/>
</dbReference>
<keyword evidence="8 15" id="KW-0378">Hydrolase</keyword>
<dbReference type="OrthoDB" id="550577at2759"/>
<evidence type="ECO:0000256" key="13">
    <source>
        <dbReference type="ARBA" id="ARBA00023295"/>
    </source>
</evidence>
<accession>A0A9P0FES3</accession>
<evidence type="ECO:0000256" key="8">
    <source>
        <dbReference type="ARBA" id="ARBA00022801"/>
    </source>
</evidence>
<evidence type="ECO:0000256" key="6">
    <source>
        <dbReference type="ARBA" id="ARBA00012595"/>
    </source>
</evidence>
<dbReference type="GO" id="GO:0046872">
    <property type="term" value="F:metal ion binding"/>
    <property type="evidence" value="ECO:0007669"/>
    <property type="project" value="UniProtKB-KW"/>
</dbReference>
<dbReference type="InterPro" id="IPR006047">
    <property type="entry name" value="GH13_cat_dom"/>
</dbReference>
<keyword evidence="13 15" id="KW-0326">Glycosidase</keyword>
<feature type="chain" id="PRO_5040462755" description="Alpha-amylase" evidence="16">
    <location>
        <begin position="19"/>
        <end position="485"/>
    </location>
</feature>
<dbReference type="AlphaFoldDB" id="A0A9P0FES3"/>
<dbReference type="InterPro" id="IPR031319">
    <property type="entry name" value="A-amylase_C"/>
</dbReference>
<evidence type="ECO:0000256" key="14">
    <source>
        <dbReference type="RuleBase" id="RU003615"/>
    </source>
</evidence>
<keyword evidence="16" id="KW-0732">Signal</keyword>
<keyword evidence="9" id="KW-0106">Calcium</keyword>
<keyword evidence="10" id="KW-1015">Disulfide bond</keyword>
<comment type="cofactor">
    <cofactor evidence="3">
        <name>chloride</name>
        <dbReference type="ChEBI" id="CHEBI:17996"/>
    </cofactor>
</comment>
<dbReference type="SUPFAM" id="SSF51445">
    <property type="entry name" value="(Trans)glycosidases"/>
    <property type="match status" value="1"/>
</dbReference>
<dbReference type="CDD" id="cd11317">
    <property type="entry name" value="AmyAc_bac_euk_AmyA"/>
    <property type="match status" value="1"/>
</dbReference>
<dbReference type="InterPro" id="IPR006046">
    <property type="entry name" value="Alpha_amylase"/>
</dbReference>
<evidence type="ECO:0000256" key="16">
    <source>
        <dbReference type="SAM" id="SignalP"/>
    </source>
</evidence>
<dbReference type="GO" id="GO:0004556">
    <property type="term" value="F:alpha-amylase activity"/>
    <property type="evidence" value="ECO:0007669"/>
    <property type="project" value="UniProtKB-UniRule"/>
</dbReference>
<dbReference type="GO" id="GO:0005975">
    <property type="term" value="P:carbohydrate metabolic process"/>
    <property type="evidence" value="ECO:0007669"/>
    <property type="project" value="InterPro"/>
</dbReference>
<evidence type="ECO:0000259" key="18">
    <source>
        <dbReference type="SMART" id="SM00642"/>
    </source>
</evidence>
<proteinExistence type="inferred from homology"/>
<dbReference type="PRINTS" id="PR00110">
    <property type="entry name" value="ALPHAAMYLASE"/>
</dbReference>
<keyword evidence="11" id="KW-0868">Chloride</keyword>
<feature type="domain" description="Alpha-amylase C-terminal" evidence="17">
    <location>
        <begin position="397"/>
        <end position="483"/>
    </location>
</feature>
<evidence type="ECO:0000256" key="3">
    <source>
        <dbReference type="ARBA" id="ARBA00001923"/>
    </source>
</evidence>
<evidence type="ECO:0000313" key="20">
    <source>
        <dbReference type="Proteomes" id="UP001154078"/>
    </source>
</evidence>
<feature type="domain" description="Glycosyl hydrolase family 13 catalytic" evidence="18">
    <location>
        <begin position="29"/>
        <end position="388"/>
    </location>
</feature>
<dbReference type="EMBL" id="OV121134">
    <property type="protein sequence ID" value="CAH0553098.1"/>
    <property type="molecule type" value="Genomic_DNA"/>
</dbReference>
<dbReference type="Gene3D" id="2.60.40.1180">
    <property type="entry name" value="Golgi alpha-mannosidase II"/>
    <property type="match status" value="1"/>
</dbReference>
<evidence type="ECO:0000313" key="19">
    <source>
        <dbReference type="EMBL" id="CAH0553098.1"/>
    </source>
</evidence>
<dbReference type="Pfam" id="PF00128">
    <property type="entry name" value="Alpha-amylase"/>
    <property type="match status" value="1"/>
</dbReference>
<dbReference type="SUPFAM" id="SSF51011">
    <property type="entry name" value="Glycosyl hydrolase domain"/>
    <property type="match status" value="1"/>
</dbReference>
<comment type="subunit">
    <text evidence="5">Monomer.</text>
</comment>
<comment type="catalytic activity">
    <reaction evidence="1 15">
        <text>Endohydrolysis of (1-&gt;4)-alpha-D-glucosidic linkages in polysaccharides containing three or more (1-&gt;4)-alpha-linked D-glucose units.</text>
        <dbReference type="EC" id="3.2.1.1"/>
    </reaction>
</comment>
<dbReference type="SMART" id="SM00642">
    <property type="entry name" value="Aamy"/>
    <property type="match status" value="1"/>
</dbReference>
<evidence type="ECO:0000256" key="2">
    <source>
        <dbReference type="ARBA" id="ARBA00001913"/>
    </source>
</evidence>
<comment type="similarity">
    <text evidence="4 14">Belongs to the glycosyl hydrolase 13 family.</text>
</comment>
<feature type="signal peptide" evidence="16">
    <location>
        <begin position="1"/>
        <end position="18"/>
    </location>
</feature>
<reference evidence="19" key="1">
    <citation type="submission" date="2021-12" db="EMBL/GenBank/DDBJ databases">
        <authorList>
            <person name="King R."/>
        </authorList>
    </citation>
    <scope>NUCLEOTIDE SEQUENCE</scope>
</reference>
<evidence type="ECO:0000256" key="15">
    <source>
        <dbReference type="RuleBase" id="RU361134"/>
    </source>
</evidence>
<keyword evidence="12 15" id="KW-0119">Carbohydrate metabolism</keyword>
<keyword evidence="20" id="KW-1185">Reference proteome</keyword>
<dbReference type="EC" id="3.2.1.1" evidence="6 15"/>
<dbReference type="Pfam" id="PF02806">
    <property type="entry name" value="Alpha-amylase_C"/>
    <property type="match status" value="1"/>
</dbReference>
<keyword evidence="7" id="KW-0479">Metal-binding</keyword>
<evidence type="ECO:0000256" key="12">
    <source>
        <dbReference type="ARBA" id="ARBA00023277"/>
    </source>
</evidence>
<comment type="cofactor">
    <cofactor evidence="2">
        <name>Ca(2+)</name>
        <dbReference type="ChEBI" id="CHEBI:29108"/>
    </cofactor>
</comment>
<dbReference type="PANTHER" id="PTHR43447">
    <property type="entry name" value="ALPHA-AMYLASE"/>
    <property type="match status" value="1"/>
</dbReference>
<gene>
    <name evidence="19" type="ORF">MELIAE_LOCUS5193</name>
</gene>
<sequence length="485" mass="54303">MKCLQVCAFIALFVIASTQWDAHFANGRTSIVHLFEWKWSDIAAECERFLGPKGFGGVQISPPNENLVISNYNRVWWERYQPVSYKLITRSGNENEFKNMVDRCNAVNVRIYVDTVINHMSAGSGTGTGGSSGDVENKNFPGVPYSINDFHSTCKIDNYQDATNVRNCELAGLKDLDQGNNHVRNKIREYMNHLIDLGVAGFRIDAAKHMSPNDLKIIYAGLKDTKFGGKPFIYQEVIDFGGEPIKKTDYTGIGNVLEFLYGKKLSNMFRGNDKLTYLVNWGPAWGLLDGLKATCFIDNHDNQRYDSNSILTYKKPKQYKMAIAFMLAHPYGTARIMSSYLFNDKDQPAPQDAQKRLISPGFKPDGTCTNGYVCEHRWREIYNMIQFRNIVLGTPITNWWSNNVNQIAFGRGNKGFIAFTQEGDIKESLPTSLPDGTYCDVISGDLTNGSCTGKSVVVSGGKANIQLGQNEFDGMVAIHVQAKKN</sequence>
<evidence type="ECO:0000256" key="11">
    <source>
        <dbReference type="ARBA" id="ARBA00023214"/>
    </source>
</evidence>
<dbReference type="InterPro" id="IPR013780">
    <property type="entry name" value="Glyco_hydro_b"/>
</dbReference>
<evidence type="ECO:0000256" key="9">
    <source>
        <dbReference type="ARBA" id="ARBA00022837"/>
    </source>
</evidence>
<evidence type="ECO:0000256" key="5">
    <source>
        <dbReference type="ARBA" id="ARBA00011245"/>
    </source>
</evidence>
<evidence type="ECO:0000259" key="17">
    <source>
        <dbReference type="SMART" id="SM00632"/>
    </source>
</evidence>
<dbReference type="Gene3D" id="3.20.20.80">
    <property type="entry name" value="Glycosidases"/>
    <property type="match status" value="1"/>
</dbReference>
<evidence type="ECO:0000256" key="7">
    <source>
        <dbReference type="ARBA" id="ARBA00022723"/>
    </source>
</evidence>
<organism evidence="19 20">
    <name type="scientific">Brassicogethes aeneus</name>
    <name type="common">Rape pollen beetle</name>
    <name type="synonym">Meligethes aeneus</name>
    <dbReference type="NCBI Taxonomy" id="1431903"/>
    <lineage>
        <taxon>Eukaryota</taxon>
        <taxon>Metazoa</taxon>
        <taxon>Ecdysozoa</taxon>
        <taxon>Arthropoda</taxon>
        <taxon>Hexapoda</taxon>
        <taxon>Insecta</taxon>
        <taxon>Pterygota</taxon>
        <taxon>Neoptera</taxon>
        <taxon>Endopterygota</taxon>
        <taxon>Coleoptera</taxon>
        <taxon>Polyphaga</taxon>
        <taxon>Cucujiformia</taxon>
        <taxon>Nitidulidae</taxon>
        <taxon>Meligethinae</taxon>
        <taxon>Brassicogethes</taxon>
    </lineage>
</organism>
<dbReference type="InterPro" id="IPR006048">
    <property type="entry name" value="A-amylase/branching_C"/>
</dbReference>
<protein>
    <recommendedName>
        <fullName evidence="6 15">Alpha-amylase</fullName>
        <ecNumber evidence="6 15">3.2.1.1</ecNumber>
    </recommendedName>
</protein>
<evidence type="ECO:0000256" key="4">
    <source>
        <dbReference type="ARBA" id="ARBA00008061"/>
    </source>
</evidence>
<dbReference type="SMART" id="SM00632">
    <property type="entry name" value="Aamy_C"/>
    <property type="match status" value="1"/>
</dbReference>
<evidence type="ECO:0000256" key="1">
    <source>
        <dbReference type="ARBA" id="ARBA00000548"/>
    </source>
</evidence>
<name>A0A9P0FES3_BRAAE</name>
<evidence type="ECO:0000256" key="10">
    <source>
        <dbReference type="ARBA" id="ARBA00023157"/>
    </source>
</evidence>